<sequence length="254" mass="29295">MEKAVKILIVEDEMIIAANISLQLTELNYEVIGILPRGEEALSHIKIEKPDIVLMDIQLKGKMDGIETAKEIEKQYNIPIIYLTANADDAHFSRAKETHPYAFISKPFKKLDLQRAIELTVDRISLENASDIGKISNDTIATNGNATDFILNDRIFVRHNEKMLKIDIKDIYYIEADRNYCRIFSQNREYLLVMTLKDIDEKLPQNHFLRIHRSYIINLSQIDEVAGTHVVISKKAIPMSKVMRTELLKRLQTI</sequence>
<keyword evidence="5" id="KW-1185">Reference proteome</keyword>
<dbReference type="InterPro" id="IPR011006">
    <property type="entry name" value="CheY-like_superfamily"/>
</dbReference>
<dbReference type="RefSeq" id="WP_111814726.1">
    <property type="nucleotide sequence ID" value="NZ_CBCRZQ010000002.1"/>
</dbReference>
<dbReference type="PANTHER" id="PTHR37299:SF1">
    <property type="entry name" value="STAGE 0 SPORULATION PROTEIN A HOMOLOG"/>
    <property type="match status" value="1"/>
</dbReference>
<accession>A0A5C6YQQ2</accession>
<evidence type="ECO:0000313" key="4">
    <source>
        <dbReference type="EMBL" id="TXD69831.1"/>
    </source>
</evidence>
<dbReference type="EMBL" id="VORU01000003">
    <property type="protein sequence ID" value="TXD69831.1"/>
    <property type="molecule type" value="Genomic_DNA"/>
</dbReference>
<dbReference type="GO" id="GO:0003677">
    <property type="term" value="F:DNA binding"/>
    <property type="evidence" value="ECO:0007669"/>
    <property type="project" value="InterPro"/>
</dbReference>
<dbReference type="PROSITE" id="PS50110">
    <property type="entry name" value="RESPONSE_REGULATORY"/>
    <property type="match status" value="1"/>
</dbReference>
<dbReference type="Gene3D" id="2.40.50.1020">
    <property type="entry name" value="LytTr DNA-binding domain"/>
    <property type="match status" value="1"/>
</dbReference>
<dbReference type="SMART" id="SM00850">
    <property type="entry name" value="LytTR"/>
    <property type="match status" value="1"/>
</dbReference>
<organism evidence="4 5">
    <name type="scientific">Aequorivita lipolytica</name>
    <dbReference type="NCBI Taxonomy" id="153267"/>
    <lineage>
        <taxon>Bacteria</taxon>
        <taxon>Pseudomonadati</taxon>
        <taxon>Bacteroidota</taxon>
        <taxon>Flavobacteriia</taxon>
        <taxon>Flavobacteriales</taxon>
        <taxon>Flavobacteriaceae</taxon>
        <taxon>Aequorivita</taxon>
    </lineage>
</organism>
<dbReference type="GO" id="GO:0000156">
    <property type="term" value="F:phosphorelay response regulator activity"/>
    <property type="evidence" value="ECO:0007669"/>
    <property type="project" value="InterPro"/>
</dbReference>
<dbReference type="Pfam" id="PF04397">
    <property type="entry name" value="LytTR"/>
    <property type="match status" value="1"/>
</dbReference>
<dbReference type="PANTHER" id="PTHR37299">
    <property type="entry name" value="TRANSCRIPTIONAL REGULATOR-RELATED"/>
    <property type="match status" value="1"/>
</dbReference>
<reference evidence="4 5" key="1">
    <citation type="submission" date="2019-08" db="EMBL/GenBank/DDBJ databases">
        <title>Genome of Aequorivita lipolytica Y10-2 (type strain).</title>
        <authorList>
            <person name="Bowman J.P."/>
        </authorList>
    </citation>
    <scope>NUCLEOTIDE SEQUENCE [LARGE SCALE GENOMIC DNA]</scope>
    <source>
        <strain evidence="4 5">Y10-2</strain>
    </source>
</reference>
<dbReference type="InterPro" id="IPR007492">
    <property type="entry name" value="LytTR_DNA-bd_dom"/>
</dbReference>
<dbReference type="Gene3D" id="3.40.50.2300">
    <property type="match status" value="1"/>
</dbReference>
<dbReference type="OrthoDB" id="2962330at2"/>
<feature type="domain" description="HTH LytTR-type" evidence="3">
    <location>
        <begin position="155"/>
        <end position="253"/>
    </location>
</feature>
<dbReference type="InterPro" id="IPR001789">
    <property type="entry name" value="Sig_transdc_resp-reg_receiver"/>
</dbReference>
<dbReference type="CDD" id="cd17534">
    <property type="entry name" value="REC_DC-like"/>
    <property type="match status" value="1"/>
</dbReference>
<feature type="modified residue" description="4-aspartylphosphate" evidence="1">
    <location>
        <position position="56"/>
    </location>
</feature>
<name>A0A5C6YQQ2_9FLAO</name>
<evidence type="ECO:0000256" key="1">
    <source>
        <dbReference type="PROSITE-ProRule" id="PRU00169"/>
    </source>
</evidence>
<dbReference type="AlphaFoldDB" id="A0A5C6YQQ2"/>
<proteinExistence type="predicted"/>
<evidence type="ECO:0000259" key="3">
    <source>
        <dbReference type="PROSITE" id="PS50930"/>
    </source>
</evidence>
<dbReference type="SMART" id="SM00448">
    <property type="entry name" value="REC"/>
    <property type="match status" value="1"/>
</dbReference>
<protein>
    <submittedName>
        <fullName evidence="4">Response regulator transcription factor</fullName>
    </submittedName>
</protein>
<evidence type="ECO:0000313" key="5">
    <source>
        <dbReference type="Proteomes" id="UP000321945"/>
    </source>
</evidence>
<dbReference type="Proteomes" id="UP000321945">
    <property type="component" value="Unassembled WGS sequence"/>
</dbReference>
<dbReference type="PROSITE" id="PS50930">
    <property type="entry name" value="HTH_LYTTR"/>
    <property type="match status" value="1"/>
</dbReference>
<comment type="caution">
    <text evidence="4">The sequence shown here is derived from an EMBL/GenBank/DDBJ whole genome shotgun (WGS) entry which is preliminary data.</text>
</comment>
<keyword evidence="1" id="KW-0597">Phosphoprotein</keyword>
<dbReference type="Pfam" id="PF00072">
    <property type="entry name" value="Response_reg"/>
    <property type="match status" value="1"/>
</dbReference>
<feature type="domain" description="Response regulatory" evidence="2">
    <location>
        <begin position="6"/>
        <end position="121"/>
    </location>
</feature>
<gene>
    <name evidence="4" type="ORF">ESV24_05160</name>
</gene>
<dbReference type="SUPFAM" id="SSF52172">
    <property type="entry name" value="CheY-like"/>
    <property type="match status" value="1"/>
</dbReference>
<evidence type="ECO:0000259" key="2">
    <source>
        <dbReference type="PROSITE" id="PS50110"/>
    </source>
</evidence>
<dbReference type="InterPro" id="IPR046947">
    <property type="entry name" value="LytR-like"/>
</dbReference>